<evidence type="ECO:0000256" key="3">
    <source>
        <dbReference type="ARBA" id="ARBA00022553"/>
    </source>
</evidence>
<evidence type="ECO:0000313" key="8">
    <source>
        <dbReference type="EMBL" id="GAJ05801.1"/>
    </source>
</evidence>
<dbReference type="CDD" id="cd00130">
    <property type="entry name" value="PAS"/>
    <property type="match status" value="1"/>
</dbReference>
<dbReference type="EMBL" id="BARW01026468">
    <property type="protein sequence ID" value="GAJ05801.1"/>
    <property type="molecule type" value="Genomic_DNA"/>
</dbReference>
<evidence type="ECO:0000256" key="1">
    <source>
        <dbReference type="ARBA" id="ARBA00000085"/>
    </source>
</evidence>
<dbReference type="InterPro" id="IPR052162">
    <property type="entry name" value="Sensor_kinase/Photoreceptor"/>
</dbReference>
<dbReference type="GO" id="GO:0004673">
    <property type="term" value="F:protein histidine kinase activity"/>
    <property type="evidence" value="ECO:0007669"/>
    <property type="project" value="UniProtKB-EC"/>
</dbReference>
<comment type="caution">
    <text evidence="8">The sequence shown here is derived from an EMBL/GenBank/DDBJ whole genome shotgun (WGS) entry which is preliminary data.</text>
</comment>
<gene>
    <name evidence="8" type="ORF">S12H4_43168</name>
</gene>
<accession>X1V0V8</accession>
<keyword evidence="6" id="KW-0175">Coiled coil</keyword>
<reference evidence="8" key="1">
    <citation type="journal article" date="2014" name="Front. Microbiol.">
        <title>High frequency of phylogenetically diverse reductive dehalogenase-homologous genes in deep subseafloor sedimentary metagenomes.</title>
        <authorList>
            <person name="Kawai M."/>
            <person name="Futagami T."/>
            <person name="Toyoda A."/>
            <person name="Takaki Y."/>
            <person name="Nishi S."/>
            <person name="Hori S."/>
            <person name="Arai W."/>
            <person name="Tsubouchi T."/>
            <person name="Morono Y."/>
            <person name="Uchiyama I."/>
            <person name="Ito T."/>
            <person name="Fujiyama A."/>
            <person name="Inagaki F."/>
            <person name="Takami H."/>
        </authorList>
    </citation>
    <scope>NUCLEOTIDE SEQUENCE</scope>
    <source>
        <strain evidence="8">Expedition CK06-06</strain>
    </source>
</reference>
<sequence>MGDRGKDKEQLLNELMKLRTKITELEHVKASQKQTEKKLAKSEELHRLIAENTSDVITLHDFNLQATLTYISPSIKDISGYEPKELIGKSPFEFIHPEDKKKLFSILRNYVNAKVKKLFTGKESSITERIEYRFKDKEGDWRYFQGTGNIVRNQLLFINRDITDQKKIEERIKKSEEKYHNLFENMPGAYYRTDREGNLIMINPEGAKLFGY</sequence>
<dbReference type="InterPro" id="IPR000014">
    <property type="entry name" value="PAS"/>
</dbReference>
<organism evidence="8">
    <name type="scientific">marine sediment metagenome</name>
    <dbReference type="NCBI Taxonomy" id="412755"/>
    <lineage>
        <taxon>unclassified sequences</taxon>
        <taxon>metagenomes</taxon>
        <taxon>ecological metagenomes</taxon>
    </lineage>
</organism>
<dbReference type="PROSITE" id="PS50112">
    <property type="entry name" value="PAS"/>
    <property type="match status" value="2"/>
</dbReference>
<dbReference type="SMART" id="SM00091">
    <property type="entry name" value="PAS"/>
    <property type="match status" value="1"/>
</dbReference>
<dbReference type="Gene3D" id="3.30.450.20">
    <property type="entry name" value="PAS domain"/>
    <property type="match status" value="2"/>
</dbReference>
<dbReference type="InterPro" id="IPR001610">
    <property type="entry name" value="PAC"/>
</dbReference>
<dbReference type="InterPro" id="IPR013655">
    <property type="entry name" value="PAS_fold_3"/>
</dbReference>
<dbReference type="Pfam" id="PF13188">
    <property type="entry name" value="PAS_8"/>
    <property type="match status" value="1"/>
</dbReference>
<feature type="coiled-coil region" evidence="6">
    <location>
        <begin position="8"/>
        <end position="45"/>
    </location>
</feature>
<name>X1V0V8_9ZZZZ</name>
<evidence type="ECO:0000256" key="2">
    <source>
        <dbReference type="ARBA" id="ARBA00012438"/>
    </source>
</evidence>
<dbReference type="NCBIfam" id="TIGR00229">
    <property type="entry name" value="sensory_box"/>
    <property type="match status" value="2"/>
</dbReference>
<dbReference type="EC" id="2.7.13.3" evidence="2"/>
<dbReference type="InterPro" id="IPR035965">
    <property type="entry name" value="PAS-like_dom_sf"/>
</dbReference>
<evidence type="ECO:0000256" key="4">
    <source>
        <dbReference type="ARBA" id="ARBA00022679"/>
    </source>
</evidence>
<proteinExistence type="predicted"/>
<evidence type="ECO:0000259" key="7">
    <source>
        <dbReference type="PROSITE" id="PS50112"/>
    </source>
</evidence>
<evidence type="ECO:0000256" key="6">
    <source>
        <dbReference type="SAM" id="Coils"/>
    </source>
</evidence>
<feature type="non-terminal residue" evidence="8">
    <location>
        <position position="212"/>
    </location>
</feature>
<dbReference type="SMART" id="SM00086">
    <property type="entry name" value="PAC"/>
    <property type="match status" value="1"/>
</dbReference>
<evidence type="ECO:0000256" key="5">
    <source>
        <dbReference type="ARBA" id="ARBA00022777"/>
    </source>
</evidence>
<dbReference type="SUPFAM" id="SSF55785">
    <property type="entry name" value="PYP-like sensor domain (PAS domain)"/>
    <property type="match status" value="2"/>
</dbReference>
<feature type="domain" description="PAS" evidence="7">
    <location>
        <begin position="175"/>
        <end position="212"/>
    </location>
</feature>
<comment type="catalytic activity">
    <reaction evidence="1">
        <text>ATP + protein L-histidine = ADP + protein N-phospho-L-histidine.</text>
        <dbReference type="EC" id="2.7.13.3"/>
    </reaction>
</comment>
<feature type="domain" description="PAS" evidence="7">
    <location>
        <begin position="42"/>
        <end position="114"/>
    </location>
</feature>
<dbReference type="PANTHER" id="PTHR43304:SF1">
    <property type="entry name" value="PAC DOMAIN-CONTAINING PROTEIN"/>
    <property type="match status" value="1"/>
</dbReference>
<keyword evidence="5" id="KW-0418">Kinase</keyword>
<dbReference type="Pfam" id="PF08447">
    <property type="entry name" value="PAS_3"/>
    <property type="match status" value="1"/>
</dbReference>
<keyword evidence="3" id="KW-0597">Phosphoprotein</keyword>
<dbReference type="PANTHER" id="PTHR43304">
    <property type="entry name" value="PHYTOCHROME-LIKE PROTEIN CPH1"/>
    <property type="match status" value="1"/>
</dbReference>
<dbReference type="AlphaFoldDB" id="X1V0V8"/>
<protein>
    <recommendedName>
        <fullName evidence="2">histidine kinase</fullName>
        <ecNumber evidence="2">2.7.13.3</ecNumber>
    </recommendedName>
</protein>
<keyword evidence="4" id="KW-0808">Transferase</keyword>